<dbReference type="Proteomes" id="UP000662873">
    <property type="component" value="Chromosome"/>
</dbReference>
<dbReference type="Gene3D" id="6.10.250.2410">
    <property type="match status" value="1"/>
</dbReference>
<sequence>MRSKRASRLPEALSPTGVLPVAPFDIETSLFQGSLALLFASVRERKVDIQGVPLGPICEAYCLYVLELSEAELEPAMVGLAALAYLLERKAWGLLPNEDQEPLAEEPAELPEATAHLYADAIEVLKTLKEQREAKHFRNIEAAGLAEIPFELEGITIDHLSATLEDLLRRASPEPLEISARPRRRLSEQMAVVLRSLSQTPRTLAQLVPEPFTRPEAVWWFLALLELMRLGQAVAREDEGIVKFALRRVRVLRQETP</sequence>
<reference evidence="3" key="1">
    <citation type="journal article" name="DNA Res.">
        <title>The physiological potential of anammox bacteria as revealed by their core genome structure.</title>
        <authorList>
            <person name="Okubo T."/>
            <person name="Toyoda A."/>
            <person name="Fukuhara K."/>
            <person name="Uchiyama I."/>
            <person name="Harigaya Y."/>
            <person name="Kuroiwa M."/>
            <person name="Suzuki T."/>
            <person name="Murakami Y."/>
            <person name="Suwa Y."/>
            <person name="Takami H."/>
        </authorList>
    </citation>
    <scope>NUCLEOTIDE SEQUENCE</scope>
    <source>
        <strain evidence="3">317325-2</strain>
    </source>
</reference>
<dbReference type="GO" id="GO:0007059">
    <property type="term" value="P:chromosome segregation"/>
    <property type="evidence" value="ECO:0007669"/>
    <property type="project" value="UniProtKB-KW"/>
</dbReference>
<dbReference type="PANTHER" id="PTHR33969:SF2">
    <property type="entry name" value="SEGREGATION AND CONDENSATION PROTEIN A"/>
    <property type="match status" value="1"/>
</dbReference>
<dbReference type="KEGG" id="npy:NPRO_21880"/>
<dbReference type="AlphaFoldDB" id="A0A809RAK0"/>
<proteinExistence type="predicted"/>
<dbReference type="PANTHER" id="PTHR33969">
    <property type="entry name" value="SEGREGATION AND CONDENSATION PROTEIN A"/>
    <property type="match status" value="1"/>
</dbReference>
<name>A0A809RAK0_9BACT</name>
<evidence type="ECO:0000256" key="2">
    <source>
        <dbReference type="ARBA" id="ARBA00044777"/>
    </source>
</evidence>
<evidence type="ECO:0000313" key="3">
    <source>
        <dbReference type="EMBL" id="BBO24593.1"/>
    </source>
</evidence>
<protein>
    <recommendedName>
        <fullName evidence="2">Segregation and condensation protein A</fullName>
    </recommendedName>
</protein>
<accession>A0A809RAK0</accession>
<gene>
    <name evidence="3" type="ORF">NPRO_21880</name>
</gene>
<evidence type="ECO:0000313" key="4">
    <source>
        <dbReference type="Proteomes" id="UP000662873"/>
    </source>
</evidence>
<dbReference type="Pfam" id="PF02616">
    <property type="entry name" value="SMC_ScpA"/>
    <property type="match status" value="1"/>
</dbReference>
<organism evidence="3 4">
    <name type="scientific">Candidatus Nitrosymbiomonas proteolyticus</name>
    <dbReference type="NCBI Taxonomy" id="2608984"/>
    <lineage>
        <taxon>Bacteria</taxon>
        <taxon>Bacillati</taxon>
        <taxon>Armatimonadota</taxon>
        <taxon>Armatimonadota incertae sedis</taxon>
        <taxon>Candidatus Nitrosymbiomonas</taxon>
    </lineage>
</organism>
<keyword evidence="1" id="KW-0159">Chromosome partition</keyword>
<evidence type="ECO:0000256" key="1">
    <source>
        <dbReference type="ARBA" id="ARBA00022829"/>
    </source>
</evidence>
<dbReference type="EMBL" id="AP021858">
    <property type="protein sequence ID" value="BBO24593.1"/>
    <property type="molecule type" value="Genomic_DNA"/>
</dbReference>
<dbReference type="InterPro" id="IPR003768">
    <property type="entry name" value="ScpA"/>
</dbReference>